<dbReference type="STRING" id="34002.SAMN04489859_100986"/>
<dbReference type="RefSeq" id="WP_090611429.1">
    <property type="nucleotide sequence ID" value="NZ_CP067126.1"/>
</dbReference>
<name>A0A1H8HHY3_9RHOB</name>
<dbReference type="AlphaFoldDB" id="A0A1H8HHY3"/>
<accession>A0A1H8HHY3</accession>
<protein>
    <recommendedName>
        <fullName evidence="3">Sulfotransferase family protein</fullName>
    </recommendedName>
</protein>
<dbReference type="SUPFAM" id="SSF52540">
    <property type="entry name" value="P-loop containing nucleoside triphosphate hydrolases"/>
    <property type="match status" value="1"/>
</dbReference>
<gene>
    <name evidence="1" type="ORF">SAMN04489859_100986</name>
</gene>
<dbReference type="Proteomes" id="UP000199054">
    <property type="component" value="Unassembled WGS sequence"/>
</dbReference>
<evidence type="ECO:0008006" key="3">
    <source>
        <dbReference type="Google" id="ProtNLM"/>
    </source>
</evidence>
<organism evidence="1 2">
    <name type="scientific">Paracoccus alcaliphilus</name>
    <dbReference type="NCBI Taxonomy" id="34002"/>
    <lineage>
        <taxon>Bacteria</taxon>
        <taxon>Pseudomonadati</taxon>
        <taxon>Pseudomonadota</taxon>
        <taxon>Alphaproteobacteria</taxon>
        <taxon>Rhodobacterales</taxon>
        <taxon>Paracoccaceae</taxon>
        <taxon>Paracoccus</taxon>
    </lineage>
</organism>
<proteinExistence type="predicted"/>
<dbReference type="InterPro" id="IPR027417">
    <property type="entry name" value="P-loop_NTPase"/>
</dbReference>
<evidence type="ECO:0000313" key="1">
    <source>
        <dbReference type="EMBL" id="SEN55577.1"/>
    </source>
</evidence>
<keyword evidence="2" id="KW-1185">Reference proteome</keyword>
<dbReference type="OrthoDB" id="7596739at2"/>
<reference evidence="1 2" key="1">
    <citation type="submission" date="2016-10" db="EMBL/GenBank/DDBJ databases">
        <authorList>
            <person name="de Groot N.N."/>
        </authorList>
    </citation>
    <scope>NUCLEOTIDE SEQUENCE [LARGE SCALE GENOMIC DNA]</scope>
    <source>
        <strain evidence="1 2">DSM 8512</strain>
    </source>
</reference>
<dbReference type="EMBL" id="FODE01000009">
    <property type="protein sequence ID" value="SEN55577.1"/>
    <property type="molecule type" value="Genomic_DNA"/>
</dbReference>
<evidence type="ECO:0000313" key="2">
    <source>
        <dbReference type="Proteomes" id="UP000199054"/>
    </source>
</evidence>
<sequence>MRKIIIHIGQPKTGTTALQRALIRNRRPLLRQGFLYPKPKFGNNHGVLTVPFARGVQRSMVGHLGKDYQQARQVGMDHWRAVAAEAARNPDTTLVLSSEFFFAAPDLGQLPGLIGELFGTEAQIEFVAYLRTPSEHFISLVQQKLKASHKLPPPGHGRLKRLKDLALIAPVHARKFARDTLTDGDIVADFCAYCGIDRTRFRRAAGEANISICAEGMVLIQDYRRRHHADASNVFTKDTNRLLRAIAAEEAAHPGCYTRPRLRPEFAQWMDQDTPILTWLNRKYGVDLRKDHGVPADLMRDVAGVEDVTDLVAFDPDALARLRSAVSL</sequence>